<accession>A0ABP1U3G9</accession>
<evidence type="ECO:0000256" key="1">
    <source>
        <dbReference type="SAM" id="MobiDB-lite"/>
    </source>
</evidence>
<feature type="compositionally biased region" description="Basic and acidic residues" evidence="1">
    <location>
        <begin position="29"/>
        <end position="46"/>
    </location>
</feature>
<name>A0ABP1U3G9_GLUAR</name>
<gene>
    <name evidence="2" type="ordered locus">AARI_23000</name>
</gene>
<evidence type="ECO:0000313" key="2">
    <source>
        <dbReference type="EMBL" id="CBT76520.1"/>
    </source>
</evidence>
<feature type="region of interest" description="Disordered" evidence="1">
    <location>
        <begin position="1"/>
        <end position="46"/>
    </location>
</feature>
<feature type="compositionally biased region" description="Low complexity" evidence="1">
    <location>
        <begin position="12"/>
        <end position="21"/>
    </location>
</feature>
<organism evidence="2 3">
    <name type="scientific">Glutamicibacter arilaitensis (strain DSM 16368 / CIP 108037 / IAM 15318 / JCM 13566 / NCIMB 14258 / Re117)</name>
    <name type="common">Arthrobacter arilaitensis</name>
    <dbReference type="NCBI Taxonomy" id="861360"/>
    <lineage>
        <taxon>Bacteria</taxon>
        <taxon>Bacillati</taxon>
        <taxon>Actinomycetota</taxon>
        <taxon>Actinomycetes</taxon>
        <taxon>Micrococcales</taxon>
        <taxon>Micrococcaceae</taxon>
        <taxon>Glutamicibacter</taxon>
    </lineage>
</organism>
<proteinExistence type="predicted"/>
<evidence type="ECO:0000313" key="3">
    <source>
        <dbReference type="Proteomes" id="UP000006878"/>
    </source>
</evidence>
<dbReference type="Proteomes" id="UP000006878">
    <property type="component" value="Chromosome"/>
</dbReference>
<sequence length="160" mass="18024">MASVFVKRSRPTTKTSPSTRNPTRHHPRHDHETGLDGELQRQGRGPGRHEVVALHNHKGSDSHLQPPSDVFPDRCRNATQDNNTLEPEQPVEFRKIAGAFNKSYDFFSQVIDYGSPRIEKFAIYLKLLAKALQTTATGNSLDLSDAALTHFALRCKKHRT</sequence>
<reference evidence="3" key="2">
    <citation type="submission" date="2010-07" db="EMBL/GenBank/DDBJ databases">
        <title>Complete genome sequence of Arthrobacter arilaitensis (strain DSM 16368 / CIP 108037 / JCM 13566 / Re117).</title>
        <authorList>
            <person name="Genoscope."/>
        </authorList>
    </citation>
    <scope>NUCLEOTIDE SEQUENCE [LARGE SCALE GENOMIC DNA]</scope>
    <source>
        <strain evidence="3">DSM 16368 / CIP 108037 / IAM 15318 / JCM 13566 / Re117</strain>
    </source>
</reference>
<keyword evidence="3" id="KW-1185">Reference proteome</keyword>
<protein>
    <submittedName>
        <fullName evidence="2">Uncharacterized protein</fullName>
    </submittedName>
</protein>
<dbReference type="EMBL" id="FQ311875">
    <property type="protein sequence ID" value="CBT76520.1"/>
    <property type="molecule type" value="Genomic_DNA"/>
</dbReference>
<reference evidence="3" key="1">
    <citation type="journal article" date="2010" name="PLoS ONE">
        <title>The Arthrobacter arilaitensis Re117 genome sequence reveals its genetic adaptation to the surface of cheese.</title>
        <authorList>
            <person name="Monnet C."/>
            <person name="Loux V."/>
            <person name="Gibrat J.F."/>
            <person name="Spinnler E."/>
            <person name="Barbe V."/>
            <person name="Vacherie B."/>
            <person name="Gavory F."/>
            <person name="Gourbeyre E."/>
            <person name="Siguier P."/>
            <person name="Chandler M."/>
            <person name="Elleuch R."/>
            <person name="Irlinger F."/>
            <person name="Vallaeys T."/>
        </authorList>
    </citation>
    <scope>NUCLEOTIDE SEQUENCE</scope>
    <source>
        <strain evidence="3">DSM 16368 / CIP 108037 / IAM 15318 / JCM 13566 / Re117</strain>
    </source>
</reference>